<dbReference type="InterPro" id="IPR006224">
    <property type="entry name" value="PsdUridine_synth_RluA-like_CS"/>
</dbReference>
<organism evidence="5 6">
    <name type="scientific">Candidatus Amesbacteria bacterium GW2011_GWA2_42_12</name>
    <dbReference type="NCBI Taxonomy" id="1618356"/>
    <lineage>
        <taxon>Bacteria</taxon>
        <taxon>Candidatus Amesiibacteriota</taxon>
    </lineage>
</organism>
<dbReference type="GO" id="GO:0140098">
    <property type="term" value="F:catalytic activity, acting on RNA"/>
    <property type="evidence" value="ECO:0007669"/>
    <property type="project" value="UniProtKB-ARBA"/>
</dbReference>
<evidence type="ECO:0000256" key="1">
    <source>
        <dbReference type="ARBA" id="ARBA00010876"/>
    </source>
</evidence>
<dbReference type="PATRIC" id="fig|1618356.3.peg.154"/>
<proteinExistence type="inferred from homology"/>
<keyword evidence="3" id="KW-0413">Isomerase</keyword>
<dbReference type="NCBIfam" id="TIGR00005">
    <property type="entry name" value="rluA_subfam"/>
    <property type="match status" value="1"/>
</dbReference>
<name>A0A0G0Y8Q3_9BACT</name>
<feature type="active site" evidence="2">
    <location>
        <position position="66"/>
    </location>
</feature>
<comment type="catalytic activity">
    <reaction evidence="3">
        <text>a uridine in RNA = a pseudouridine in RNA</text>
        <dbReference type="Rhea" id="RHEA:48348"/>
        <dbReference type="Rhea" id="RHEA-COMP:12068"/>
        <dbReference type="Rhea" id="RHEA-COMP:12069"/>
        <dbReference type="ChEBI" id="CHEBI:65314"/>
        <dbReference type="ChEBI" id="CHEBI:65315"/>
    </reaction>
</comment>
<dbReference type="SUPFAM" id="SSF55120">
    <property type="entry name" value="Pseudouridine synthase"/>
    <property type="match status" value="1"/>
</dbReference>
<dbReference type="PANTHER" id="PTHR21600">
    <property type="entry name" value="MITOCHONDRIAL RNA PSEUDOURIDINE SYNTHASE"/>
    <property type="match status" value="1"/>
</dbReference>
<dbReference type="GO" id="GO:0003723">
    <property type="term" value="F:RNA binding"/>
    <property type="evidence" value="ECO:0007669"/>
    <property type="project" value="InterPro"/>
</dbReference>
<comment type="similarity">
    <text evidence="1 3">Belongs to the pseudouridine synthase RluA family.</text>
</comment>
<dbReference type="CDD" id="cd02869">
    <property type="entry name" value="PseudoU_synth_RluA_like"/>
    <property type="match status" value="1"/>
</dbReference>
<evidence type="ECO:0000259" key="4">
    <source>
        <dbReference type="Pfam" id="PF00849"/>
    </source>
</evidence>
<dbReference type="InterPro" id="IPR006145">
    <property type="entry name" value="PsdUridine_synth_RsuA/RluA"/>
</dbReference>
<evidence type="ECO:0000256" key="2">
    <source>
        <dbReference type="PIRSR" id="PIRSR606225-1"/>
    </source>
</evidence>
<evidence type="ECO:0000313" key="5">
    <source>
        <dbReference type="EMBL" id="KKS33090.1"/>
    </source>
</evidence>
<gene>
    <name evidence="5" type="ORF">UU93_C0002G0018</name>
</gene>
<reference evidence="5 6" key="1">
    <citation type="journal article" date="2015" name="Nature">
        <title>rRNA introns, odd ribosomes, and small enigmatic genomes across a large radiation of phyla.</title>
        <authorList>
            <person name="Brown C.T."/>
            <person name="Hug L.A."/>
            <person name="Thomas B.C."/>
            <person name="Sharon I."/>
            <person name="Castelle C.J."/>
            <person name="Singh A."/>
            <person name="Wilkins M.J."/>
            <person name="Williams K.H."/>
            <person name="Banfield J.F."/>
        </authorList>
    </citation>
    <scope>NUCLEOTIDE SEQUENCE [LARGE SCALE GENOMIC DNA]</scope>
</reference>
<sequence>MEPIIIYEDESLVVINKPSGMVSNDAETVREETVQSWFAKQYSILNAQSSNDSEFLQKGGLVHRLDKDTSGVMVLAKTEEAYEALKSQFLERKTIKKYVALVHGEMSEPSGIISAPIDRHPKDRKKFTISDNLSRTAITEWKVIKAFSVQGLAFSLLELTPHTGRTHQLRVHLQSISHPIVSDPIYGWAKKIKDDLKWCPRLFLHAKYLEFTHPISKLQVSFEAELPEDLSQVIH</sequence>
<dbReference type="Gene3D" id="3.30.2350.10">
    <property type="entry name" value="Pseudouridine synthase"/>
    <property type="match status" value="1"/>
</dbReference>
<dbReference type="GO" id="GO:0009982">
    <property type="term" value="F:pseudouridine synthase activity"/>
    <property type="evidence" value="ECO:0007669"/>
    <property type="project" value="InterPro"/>
</dbReference>
<dbReference type="EMBL" id="LCCN01000002">
    <property type="protein sequence ID" value="KKS33090.1"/>
    <property type="molecule type" value="Genomic_DNA"/>
</dbReference>
<feature type="domain" description="Pseudouridine synthase RsuA/RluA-like" evidence="4">
    <location>
        <begin position="12"/>
        <end position="175"/>
    </location>
</feature>
<dbReference type="PANTHER" id="PTHR21600:SF87">
    <property type="entry name" value="RNA PSEUDOURIDYLATE SYNTHASE DOMAIN-CONTAINING PROTEIN 1"/>
    <property type="match status" value="1"/>
</dbReference>
<dbReference type="Proteomes" id="UP000034160">
    <property type="component" value="Unassembled WGS sequence"/>
</dbReference>
<accession>A0A0G0Y8Q3</accession>
<protein>
    <recommendedName>
        <fullName evidence="3">Pseudouridine synthase</fullName>
        <ecNumber evidence="3">5.4.99.-</ecNumber>
    </recommendedName>
</protein>
<dbReference type="GO" id="GO:0000455">
    <property type="term" value="P:enzyme-directed rRNA pseudouridine synthesis"/>
    <property type="evidence" value="ECO:0007669"/>
    <property type="project" value="TreeGrafter"/>
</dbReference>
<evidence type="ECO:0000256" key="3">
    <source>
        <dbReference type="RuleBase" id="RU362028"/>
    </source>
</evidence>
<comment type="caution">
    <text evidence="5">The sequence shown here is derived from an EMBL/GenBank/DDBJ whole genome shotgun (WGS) entry which is preliminary data.</text>
</comment>
<dbReference type="PROSITE" id="PS01129">
    <property type="entry name" value="PSI_RLU"/>
    <property type="match status" value="1"/>
</dbReference>
<dbReference type="Pfam" id="PF00849">
    <property type="entry name" value="PseudoU_synth_2"/>
    <property type="match status" value="1"/>
</dbReference>
<dbReference type="EC" id="5.4.99.-" evidence="3"/>
<comment type="function">
    <text evidence="3">Responsible for synthesis of pseudouridine from uracil.</text>
</comment>
<dbReference type="STRING" id="1618356.UU93_C0002G0018"/>
<dbReference type="InterPro" id="IPR006225">
    <property type="entry name" value="PsdUridine_synth_RluC/D"/>
</dbReference>
<dbReference type="InterPro" id="IPR020103">
    <property type="entry name" value="PsdUridine_synth_cat_dom_sf"/>
</dbReference>
<dbReference type="AlphaFoldDB" id="A0A0G0Y8Q3"/>
<dbReference type="InterPro" id="IPR050188">
    <property type="entry name" value="RluA_PseudoU_synthase"/>
</dbReference>
<evidence type="ECO:0000313" key="6">
    <source>
        <dbReference type="Proteomes" id="UP000034160"/>
    </source>
</evidence>